<dbReference type="AlphaFoldDB" id="A0A2T4MX53"/>
<dbReference type="RefSeq" id="WP_107684729.1">
    <property type="nucleotide sequence ID" value="NZ_PZKL01000045.1"/>
</dbReference>
<dbReference type="Proteomes" id="UP000241986">
    <property type="component" value="Unassembled WGS sequence"/>
</dbReference>
<protein>
    <submittedName>
        <fullName evidence="1">Uncharacterized protein</fullName>
    </submittedName>
</protein>
<evidence type="ECO:0000313" key="2">
    <source>
        <dbReference type="Proteomes" id="UP000241986"/>
    </source>
</evidence>
<dbReference type="EMBL" id="PZKL01000045">
    <property type="protein sequence ID" value="PTH79104.1"/>
    <property type="molecule type" value="Genomic_DNA"/>
</dbReference>
<name>A0A2T4MX53_AERVE</name>
<proteinExistence type="predicted"/>
<reference evidence="1 2" key="1">
    <citation type="submission" date="2018-03" db="EMBL/GenBank/DDBJ databases">
        <title>Aeromonas veronii whole genome sequencing and analysis.</title>
        <authorList>
            <person name="Xie H."/>
            <person name="Liu T."/>
            <person name="Wang K."/>
        </authorList>
    </citation>
    <scope>NUCLEOTIDE SEQUENCE [LARGE SCALE GENOMIC DNA]</scope>
    <source>
        <strain evidence="1 2">XH.VA.1</strain>
    </source>
</reference>
<evidence type="ECO:0000313" key="1">
    <source>
        <dbReference type="EMBL" id="PTH79104.1"/>
    </source>
</evidence>
<organism evidence="1 2">
    <name type="scientific">Aeromonas veronii</name>
    <dbReference type="NCBI Taxonomy" id="654"/>
    <lineage>
        <taxon>Bacteria</taxon>
        <taxon>Pseudomonadati</taxon>
        <taxon>Pseudomonadota</taxon>
        <taxon>Gammaproteobacteria</taxon>
        <taxon>Aeromonadales</taxon>
        <taxon>Aeromonadaceae</taxon>
        <taxon>Aeromonas</taxon>
    </lineage>
</organism>
<comment type="caution">
    <text evidence="1">The sequence shown here is derived from an EMBL/GenBank/DDBJ whole genome shotgun (WGS) entry which is preliminary data.</text>
</comment>
<gene>
    <name evidence="1" type="ORF">DAA48_21945</name>
</gene>
<accession>A0A2T4MX53</accession>
<sequence>MIVPKSSSFFKGIQAKELTFGDLNVPSKKAYIWFFAIEQGCDMINAIMDILPGDALNPSDISESAWELMFERISAHLKGATFRYLEIPVVEIQSLIMSHNQSIKEDYASWADYAKSYCSHDIERHPETDRFPCISFSGDSDIIWDGWHRLHSYINSNHATIPVLEC</sequence>